<dbReference type="PRINTS" id="PR00722">
    <property type="entry name" value="CHYMOTRYPSIN"/>
</dbReference>
<dbReference type="SMART" id="SM00042">
    <property type="entry name" value="CUB"/>
    <property type="match status" value="1"/>
</dbReference>
<dbReference type="InterPro" id="IPR043504">
    <property type="entry name" value="Peptidase_S1_PA_chymotrypsin"/>
</dbReference>
<keyword evidence="4" id="KW-0732">Signal</keyword>
<dbReference type="InterPro" id="IPR009003">
    <property type="entry name" value="Peptidase_S1_PA"/>
</dbReference>
<sequence>MQEKVVILVVIVVLGGTSATPQNGNQRPSLHNGRIIGGVVADRHEFKFVVNIHRPSYYFAGTIISPEWVVTSAQFAWDDLSTYTIVAGDHKIDTVDGEEQFRNVTKILIHPNYTRSYLSLDTTRFILYENDVALMRVTPPFELNEFVQPAVFPEAGFVPPPVCTVAGWGATTESGTAYSTDLLKVNVPFVDHDTCHASFDSIGRGIAESMICYGEPRRDSCSGDQGAPLVCGENQTLCGISSWGNRCGLPGFPGVYTEISYFLEWIRSSISSVEEDLTPVETVTSCGGRIDVTSASINYLVEGSIRANQRCVWIVKVPYDTIRFRLQSSGLSGSDGLYVTKFVNSVPREQQRVSSVGQNYTLSGGGVVIITLAVGSAPTRGFSLHLFSSGLADQTPDFTGFMQTSGETGNLTYPSHGGGYDNFENALFIIAPATPQQRFISFLAMDLENWSGCTADAVSVYSWLNGMYALITRTCGTTIPPTLTLHESLGLVTFTSDVHITRSGFAFEWM</sequence>
<dbReference type="AlphaFoldDB" id="A0A226EEA4"/>
<dbReference type="CDD" id="cd00041">
    <property type="entry name" value="CUB"/>
    <property type="match status" value="1"/>
</dbReference>
<dbReference type="Proteomes" id="UP000198287">
    <property type="component" value="Unassembled WGS sequence"/>
</dbReference>
<dbReference type="InterPro" id="IPR001254">
    <property type="entry name" value="Trypsin_dom"/>
</dbReference>
<dbReference type="Pfam" id="PF00431">
    <property type="entry name" value="CUB"/>
    <property type="match status" value="1"/>
</dbReference>
<feature type="chain" id="PRO_5012217713" evidence="4">
    <location>
        <begin position="20"/>
        <end position="510"/>
    </location>
</feature>
<evidence type="ECO:0000256" key="1">
    <source>
        <dbReference type="ARBA" id="ARBA00023157"/>
    </source>
</evidence>
<comment type="similarity">
    <text evidence="2">Belongs to the peptidase S1 family. CLIP subfamily.</text>
</comment>
<evidence type="ECO:0000256" key="4">
    <source>
        <dbReference type="SAM" id="SignalP"/>
    </source>
</evidence>
<dbReference type="Gene3D" id="2.60.120.290">
    <property type="entry name" value="Spermadhesin, CUB domain"/>
    <property type="match status" value="1"/>
</dbReference>
<dbReference type="OrthoDB" id="10059102at2759"/>
<organism evidence="7 8">
    <name type="scientific">Folsomia candida</name>
    <name type="common">Springtail</name>
    <dbReference type="NCBI Taxonomy" id="158441"/>
    <lineage>
        <taxon>Eukaryota</taxon>
        <taxon>Metazoa</taxon>
        <taxon>Ecdysozoa</taxon>
        <taxon>Arthropoda</taxon>
        <taxon>Hexapoda</taxon>
        <taxon>Collembola</taxon>
        <taxon>Entomobryomorpha</taxon>
        <taxon>Isotomoidea</taxon>
        <taxon>Isotomidae</taxon>
        <taxon>Proisotominae</taxon>
        <taxon>Folsomia</taxon>
    </lineage>
</organism>
<comment type="caution">
    <text evidence="3">Lacks conserved residue(s) required for the propagation of feature annotation.</text>
</comment>
<dbReference type="STRING" id="158441.A0A226EEA4"/>
<dbReference type="PANTHER" id="PTHR24252:SF7">
    <property type="entry name" value="HYALIN"/>
    <property type="match status" value="1"/>
</dbReference>
<dbReference type="GO" id="GO:0004252">
    <property type="term" value="F:serine-type endopeptidase activity"/>
    <property type="evidence" value="ECO:0007669"/>
    <property type="project" value="InterPro"/>
</dbReference>
<proteinExistence type="inferred from homology"/>
<dbReference type="SMART" id="SM00020">
    <property type="entry name" value="Tryp_SPc"/>
    <property type="match status" value="1"/>
</dbReference>
<feature type="domain" description="CUB" evidence="5">
    <location>
        <begin position="398"/>
        <end position="510"/>
    </location>
</feature>
<dbReference type="Pfam" id="PF00089">
    <property type="entry name" value="Trypsin"/>
    <property type="match status" value="1"/>
</dbReference>
<dbReference type="SUPFAM" id="SSF50494">
    <property type="entry name" value="Trypsin-like serine proteases"/>
    <property type="match status" value="1"/>
</dbReference>
<dbReference type="PROSITE" id="PS50240">
    <property type="entry name" value="TRYPSIN_DOM"/>
    <property type="match status" value="1"/>
</dbReference>
<keyword evidence="8" id="KW-1185">Reference proteome</keyword>
<dbReference type="InterPro" id="IPR001314">
    <property type="entry name" value="Peptidase_S1A"/>
</dbReference>
<dbReference type="PROSITE" id="PS01180">
    <property type="entry name" value="CUB"/>
    <property type="match status" value="1"/>
</dbReference>
<evidence type="ECO:0000313" key="8">
    <source>
        <dbReference type="Proteomes" id="UP000198287"/>
    </source>
</evidence>
<feature type="domain" description="Peptidase S1" evidence="6">
    <location>
        <begin position="35"/>
        <end position="271"/>
    </location>
</feature>
<evidence type="ECO:0000313" key="7">
    <source>
        <dbReference type="EMBL" id="OXA55006.1"/>
    </source>
</evidence>
<dbReference type="PANTHER" id="PTHR24252">
    <property type="entry name" value="ACROSIN-RELATED"/>
    <property type="match status" value="1"/>
</dbReference>
<accession>A0A226EEA4</accession>
<evidence type="ECO:0000256" key="3">
    <source>
        <dbReference type="PROSITE-ProRule" id="PRU00059"/>
    </source>
</evidence>
<keyword evidence="1" id="KW-1015">Disulfide bond</keyword>
<dbReference type="InterPro" id="IPR000859">
    <property type="entry name" value="CUB_dom"/>
</dbReference>
<protein>
    <submittedName>
        <fullName evidence="7">Anionic trypsin</fullName>
    </submittedName>
</protein>
<name>A0A226EEA4_FOLCA</name>
<comment type="caution">
    <text evidence="7">The sequence shown here is derived from an EMBL/GenBank/DDBJ whole genome shotgun (WGS) entry which is preliminary data.</text>
</comment>
<evidence type="ECO:0000259" key="5">
    <source>
        <dbReference type="PROSITE" id="PS01180"/>
    </source>
</evidence>
<dbReference type="Gene3D" id="2.40.10.10">
    <property type="entry name" value="Trypsin-like serine proteases"/>
    <property type="match status" value="1"/>
</dbReference>
<dbReference type="GO" id="GO:0006508">
    <property type="term" value="P:proteolysis"/>
    <property type="evidence" value="ECO:0007669"/>
    <property type="project" value="InterPro"/>
</dbReference>
<reference evidence="7 8" key="1">
    <citation type="submission" date="2015-12" db="EMBL/GenBank/DDBJ databases">
        <title>The genome of Folsomia candida.</title>
        <authorList>
            <person name="Faddeeva A."/>
            <person name="Derks M.F."/>
            <person name="Anvar Y."/>
            <person name="Smit S."/>
            <person name="Van Straalen N."/>
            <person name="Roelofs D."/>
        </authorList>
    </citation>
    <scope>NUCLEOTIDE SEQUENCE [LARGE SCALE GENOMIC DNA]</scope>
    <source>
        <strain evidence="7 8">VU population</strain>
        <tissue evidence="7">Whole body</tissue>
    </source>
</reference>
<dbReference type="SUPFAM" id="SSF49854">
    <property type="entry name" value="Spermadhesin, CUB domain"/>
    <property type="match status" value="1"/>
</dbReference>
<dbReference type="FunFam" id="2.40.10.10:FF:000002">
    <property type="entry name" value="Transmembrane protease serine"/>
    <property type="match status" value="1"/>
</dbReference>
<dbReference type="EMBL" id="LNIX01000005">
    <property type="protein sequence ID" value="OXA55006.1"/>
    <property type="molecule type" value="Genomic_DNA"/>
</dbReference>
<evidence type="ECO:0000256" key="2">
    <source>
        <dbReference type="ARBA" id="ARBA00024195"/>
    </source>
</evidence>
<feature type="signal peptide" evidence="4">
    <location>
        <begin position="1"/>
        <end position="19"/>
    </location>
</feature>
<dbReference type="CDD" id="cd00190">
    <property type="entry name" value="Tryp_SPc"/>
    <property type="match status" value="1"/>
</dbReference>
<evidence type="ECO:0000259" key="6">
    <source>
        <dbReference type="PROSITE" id="PS50240"/>
    </source>
</evidence>
<dbReference type="InterPro" id="IPR035914">
    <property type="entry name" value="Sperma_CUB_dom_sf"/>
</dbReference>
<gene>
    <name evidence="7" type="ORF">Fcan01_10379</name>
</gene>